<evidence type="ECO:0000313" key="4">
    <source>
        <dbReference type="EMBL" id="KAG7364932.1"/>
    </source>
</evidence>
<keyword evidence="5" id="KW-1185">Reference proteome</keyword>
<keyword evidence="2 3" id="KW-0040">ANK repeat</keyword>
<dbReference type="Pfam" id="PF12796">
    <property type="entry name" value="Ank_2"/>
    <property type="match status" value="1"/>
</dbReference>
<proteinExistence type="predicted"/>
<comment type="caution">
    <text evidence="4">The sequence shown here is derived from an EMBL/GenBank/DDBJ whole genome shotgun (WGS) entry which is preliminary data.</text>
</comment>
<gene>
    <name evidence="4" type="ORF">IV203_038135</name>
</gene>
<reference evidence="4" key="1">
    <citation type="journal article" date="2021" name="Sci. Rep.">
        <title>Diploid genomic architecture of Nitzschia inconspicua, an elite biomass production diatom.</title>
        <authorList>
            <person name="Oliver A."/>
            <person name="Podell S."/>
            <person name="Pinowska A."/>
            <person name="Traller J.C."/>
            <person name="Smith S.R."/>
            <person name="McClure R."/>
            <person name="Beliaev A."/>
            <person name="Bohutskyi P."/>
            <person name="Hill E.A."/>
            <person name="Rabines A."/>
            <person name="Zheng H."/>
            <person name="Allen L.Z."/>
            <person name="Kuo A."/>
            <person name="Grigoriev I.V."/>
            <person name="Allen A.E."/>
            <person name="Hazlebeck D."/>
            <person name="Allen E.E."/>
        </authorList>
    </citation>
    <scope>NUCLEOTIDE SEQUENCE</scope>
    <source>
        <strain evidence="4">Hildebrandi</strain>
    </source>
</reference>
<sequence length="438" mass="48482">MDGTLTIPNLDFDLMYQRCNVDKDKDILHEINHVLSPSRAEDCRAIIEEMEAEGRRTLQLITGAGEVLAWCRAHDIPTALVTRNTRLTVDRLEELLLKESTTSVNTNDIGDNGPANLISNLERPHVFDVVIARDDDTFPPKPNPASLRYILQHHWGIHDNNNNENYHKGDATTTHSSSSVVMVGDSPSNDIAYGKAAGTKTALLDTARQHMTTETSKESSANHPDCTIQGLWELPRWLWLNMDIPGSLGTYSPLLKYDTPVNTGKAGQAAADGDLERLQQLPTDELFQACSQTGNTPLIWAADAGHVNVVEYLLQQYQSSVSRKSMSVHNKNYLNSRGYLGATAVSRAACRGHATCLERLAVAGADLDVPNDKMQFPLHFAAFKQKLECVHILLNYGANPFVLDRKGRTPSLDTSNDEIRQVLEESMKSKERISNNAA</sequence>
<dbReference type="GO" id="GO:0004842">
    <property type="term" value="F:ubiquitin-protein transferase activity"/>
    <property type="evidence" value="ECO:0007669"/>
    <property type="project" value="TreeGrafter"/>
</dbReference>
<evidence type="ECO:0000313" key="5">
    <source>
        <dbReference type="Proteomes" id="UP000693970"/>
    </source>
</evidence>
<feature type="repeat" description="ANK" evidence="3">
    <location>
        <begin position="293"/>
        <end position="315"/>
    </location>
</feature>
<dbReference type="InterPro" id="IPR002110">
    <property type="entry name" value="Ankyrin_rpt"/>
</dbReference>
<keyword evidence="1" id="KW-0677">Repeat</keyword>
<evidence type="ECO:0000256" key="2">
    <source>
        <dbReference type="ARBA" id="ARBA00023043"/>
    </source>
</evidence>
<dbReference type="GO" id="GO:0085020">
    <property type="term" value="P:protein K6-linked ubiquitination"/>
    <property type="evidence" value="ECO:0007669"/>
    <property type="project" value="TreeGrafter"/>
</dbReference>
<dbReference type="OrthoDB" id="426235at2759"/>
<organism evidence="4 5">
    <name type="scientific">Nitzschia inconspicua</name>
    <dbReference type="NCBI Taxonomy" id="303405"/>
    <lineage>
        <taxon>Eukaryota</taxon>
        <taxon>Sar</taxon>
        <taxon>Stramenopiles</taxon>
        <taxon>Ochrophyta</taxon>
        <taxon>Bacillariophyta</taxon>
        <taxon>Bacillariophyceae</taxon>
        <taxon>Bacillariophycidae</taxon>
        <taxon>Bacillariales</taxon>
        <taxon>Bacillariaceae</taxon>
        <taxon>Nitzschia</taxon>
    </lineage>
</organism>
<dbReference type="PROSITE" id="PS50297">
    <property type="entry name" value="ANK_REP_REGION"/>
    <property type="match status" value="2"/>
</dbReference>
<dbReference type="Pfam" id="PF00023">
    <property type="entry name" value="Ank"/>
    <property type="match status" value="1"/>
</dbReference>
<dbReference type="Pfam" id="PF13242">
    <property type="entry name" value="Hydrolase_like"/>
    <property type="match status" value="1"/>
</dbReference>
<protein>
    <submittedName>
        <fullName evidence="4">Ankyrin repeat domain protein</fullName>
    </submittedName>
</protein>
<dbReference type="PANTHER" id="PTHR24171:SF8">
    <property type="entry name" value="BRCA1-ASSOCIATED RING DOMAIN PROTEIN 1"/>
    <property type="match status" value="1"/>
</dbReference>
<reference evidence="4" key="2">
    <citation type="submission" date="2021-04" db="EMBL/GenBank/DDBJ databases">
        <authorList>
            <person name="Podell S."/>
        </authorList>
    </citation>
    <scope>NUCLEOTIDE SEQUENCE</scope>
    <source>
        <strain evidence="4">Hildebrandi</strain>
    </source>
</reference>
<dbReference type="EMBL" id="JAGRRH010000009">
    <property type="protein sequence ID" value="KAG7364932.1"/>
    <property type="molecule type" value="Genomic_DNA"/>
</dbReference>
<dbReference type="Proteomes" id="UP000693970">
    <property type="component" value="Unassembled WGS sequence"/>
</dbReference>
<evidence type="ECO:0000256" key="3">
    <source>
        <dbReference type="PROSITE-ProRule" id="PRU00023"/>
    </source>
</evidence>
<accession>A0A9K3PYS3</accession>
<dbReference type="PANTHER" id="PTHR24171">
    <property type="entry name" value="ANKYRIN REPEAT DOMAIN-CONTAINING PROTEIN 39-RELATED"/>
    <property type="match status" value="1"/>
</dbReference>
<dbReference type="AlphaFoldDB" id="A0A9K3PYS3"/>
<name>A0A9K3PYS3_9STRA</name>
<feature type="repeat" description="ANK" evidence="3">
    <location>
        <begin position="373"/>
        <end position="405"/>
    </location>
</feature>
<dbReference type="PROSITE" id="PS50088">
    <property type="entry name" value="ANK_REPEAT"/>
    <property type="match status" value="3"/>
</dbReference>
<evidence type="ECO:0000256" key="1">
    <source>
        <dbReference type="ARBA" id="ARBA00022737"/>
    </source>
</evidence>
<dbReference type="SMART" id="SM00248">
    <property type="entry name" value="ANK"/>
    <property type="match status" value="3"/>
</dbReference>
<feature type="repeat" description="ANK" evidence="3">
    <location>
        <begin position="340"/>
        <end position="372"/>
    </location>
</feature>